<dbReference type="PANTHER" id="PTHR34406:SF1">
    <property type="entry name" value="PROTEIN YCEI"/>
    <property type="match status" value="1"/>
</dbReference>
<evidence type="ECO:0000313" key="4">
    <source>
        <dbReference type="Proteomes" id="UP000248917"/>
    </source>
</evidence>
<evidence type="ECO:0000313" key="3">
    <source>
        <dbReference type="EMBL" id="PZV83156.1"/>
    </source>
</evidence>
<dbReference type="PANTHER" id="PTHR34406">
    <property type="entry name" value="PROTEIN YCEI"/>
    <property type="match status" value="1"/>
</dbReference>
<feature type="domain" description="Lipid/polyisoprenoid-binding YceI-like" evidence="2">
    <location>
        <begin position="20"/>
        <end position="176"/>
    </location>
</feature>
<evidence type="ECO:0000256" key="1">
    <source>
        <dbReference type="SAM" id="SignalP"/>
    </source>
</evidence>
<sequence length="179" mass="20205">MRLLLFLVLFSFAFSVRAQEFQTQGGKAIFLSKAPLSEFTGESKNLKGLIDVEKNLVDFYLDLNTLKTGISLRDKHMRENYLETEKYPFAEFTGKFESVPKLTASPEAVKVKGKFKIHGVERDVTVSGILKKLANGSLELKAEWIIALGDYNIEIPKLVFYELAPEQQVSIEATLNPKK</sequence>
<accession>A0A326S0P0</accession>
<keyword evidence="4" id="KW-1185">Reference proteome</keyword>
<proteinExistence type="predicted"/>
<protein>
    <submittedName>
        <fullName evidence="3">YceI-like domain-containing protein</fullName>
    </submittedName>
</protein>
<keyword evidence="1" id="KW-0732">Signal</keyword>
<dbReference type="OrthoDB" id="116832at2"/>
<evidence type="ECO:0000259" key="2">
    <source>
        <dbReference type="SMART" id="SM00867"/>
    </source>
</evidence>
<dbReference type="Gene3D" id="2.40.128.110">
    <property type="entry name" value="Lipid/polyisoprenoid-binding, YceI-like"/>
    <property type="match status" value="1"/>
</dbReference>
<dbReference type="RefSeq" id="WP_111392962.1">
    <property type="nucleotide sequence ID" value="NZ_JBJINY010000091.1"/>
</dbReference>
<dbReference type="InterPro" id="IPR036761">
    <property type="entry name" value="TTHA0802/YceI-like_sf"/>
</dbReference>
<comment type="caution">
    <text evidence="3">The sequence shown here is derived from an EMBL/GenBank/DDBJ whole genome shotgun (WGS) entry which is preliminary data.</text>
</comment>
<dbReference type="Pfam" id="PF04264">
    <property type="entry name" value="YceI"/>
    <property type="match status" value="1"/>
</dbReference>
<gene>
    <name evidence="3" type="ORF">CLV31_107108</name>
</gene>
<feature type="signal peptide" evidence="1">
    <location>
        <begin position="1"/>
        <end position="18"/>
    </location>
</feature>
<dbReference type="SMART" id="SM00867">
    <property type="entry name" value="YceI"/>
    <property type="match status" value="1"/>
</dbReference>
<dbReference type="AlphaFoldDB" id="A0A326S0P0"/>
<feature type="chain" id="PRO_5016263130" evidence="1">
    <location>
        <begin position="19"/>
        <end position="179"/>
    </location>
</feature>
<name>A0A326S0P0_9BACT</name>
<dbReference type="EMBL" id="QKTX01000007">
    <property type="protein sequence ID" value="PZV83156.1"/>
    <property type="molecule type" value="Genomic_DNA"/>
</dbReference>
<dbReference type="InterPro" id="IPR007372">
    <property type="entry name" value="Lipid/polyisoprenoid-bd_YceI"/>
</dbReference>
<dbReference type="Proteomes" id="UP000248917">
    <property type="component" value="Unassembled WGS sequence"/>
</dbReference>
<dbReference type="SUPFAM" id="SSF101874">
    <property type="entry name" value="YceI-like"/>
    <property type="match status" value="1"/>
</dbReference>
<organism evidence="3 4">
    <name type="scientific">Algoriphagus aquaeductus</name>
    <dbReference type="NCBI Taxonomy" id="475299"/>
    <lineage>
        <taxon>Bacteria</taxon>
        <taxon>Pseudomonadati</taxon>
        <taxon>Bacteroidota</taxon>
        <taxon>Cytophagia</taxon>
        <taxon>Cytophagales</taxon>
        <taxon>Cyclobacteriaceae</taxon>
        <taxon>Algoriphagus</taxon>
    </lineage>
</organism>
<reference evidence="3 4" key="1">
    <citation type="submission" date="2018-06" db="EMBL/GenBank/DDBJ databases">
        <title>Genomic Encyclopedia of Archaeal and Bacterial Type Strains, Phase II (KMG-II): from individual species to whole genera.</title>
        <authorList>
            <person name="Goeker M."/>
        </authorList>
    </citation>
    <scope>NUCLEOTIDE SEQUENCE [LARGE SCALE GENOMIC DNA]</scope>
    <source>
        <strain evidence="3 4">T4</strain>
    </source>
</reference>